<keyword evidence="7" id="KW-1185">Reference proteome</keyword>
<name>D3B9L2_HETP5</name>
<dbReference type="Proteomes" id="UP000001396">
    <property type="component" value="Unassembled WGS sequence"/>
</dbReference>
<dbReference type="PANTHER" id="PTHR43712:SF2">
    <property type="entry name" value="O-METHYLTRANSFERASE CICE"/>
    <property type="match status" value="1"/>
</dbReference>
<dbReference type="InterPro" id="IPR036388">
    <property type="entry name" value="WH-like_DNA-bd_sf"/>
</dbReference>
<dbReference type="InterPro" id="IPR016461">
    <property type="entry name" value="COMT-like"/>
</dbReference>
<evidence type="ECO:0000256" key="1">
    <source>
        <dbReference type="ARBA" id="ARBA00022603"/>
    </source>
</evidence>
<dbReference type="SUPFAM" id="SSF46785">
    <property type="entry name" value="Winged helix' DNA-binding domain"/>
    <property type="match status" value="1"/>
</dbReference>
<dbReference type="SUPFAM" id="SSF53335">
    <property type="entry name" value="S-adenosyl-L-methionine-dependent methyltransferases"/>
    <property type="match status" value="1"/>
</dbReference>
<dbReference type="Gene3D" id="3.40.50.150">
    <property type="entry name" value="Vaccinia Virus protein VP39"/>
    <property type="match status" value="1"/>
</dbReference>
<dbReference type="GO" id="GO:0008171">
    <property type="term" value="F:O-methyltransferase activity"/>
    <property type="evidence" value="ECO:0007669"/>
    <property type="project" value="InterPro"/>
</dbReference>
<comment type="caution">
    <text evidence="6">The sequence shown here is derived from an EMBL/GenBank/DDBJ whole genome shotgun (WGS) entry which is preliminary data.</text>
</comment>
<organism evidence="6 7">
    <name type="scientific">Heterostelium pallidum (strain ATCC 26659 / Pp 5 / PN500)</name>
    <name type="common">Cellular slime mold</name>
    <name type="synonym">Polysphondylium pallidum</name>
    <dbReference type="NCBI Taxonomy" id="670386"/>
    <lineage>
        <taxon>Eukaryota</taxon>
        <taxon>Amoebozoa</taxon>
        <taxon>Evosea</taxon>
        <taxon>Eumycetozoa</taxon>
        <taxon>Dictyostelia</taxon>
        <taxon>Acytosteliales</taxon>
        <taxon>Acytosteliaceae</taxon>
        <taxon>Heterostelium</taxon>
    </lineage>
</organism>
<dbReference type="InParanoid" id="D3B9L2"/>
<dbReference type="PROSITE" id="PS51683">
    <property type="entry name" value="SAM_OMT_II"/>
    <property type="match status" value="1"/>
</dbReference>
<keyword evidence="3" id="KW-0949">S-adenosyl-L-methionine</keyword>
<dbReference type="PANTHER" id="PTHR43712">
    <property type="entry name" value="PUTATIVE (AFU_ORTHOLOGUE AFUA_4G14580)-RELATED"/>
    <property type="match status" value="1"/>
</dbReference>
<dbReference type="Pfam" id="PF00891">
    <property type="entry name" value="Methyltransf_2"/>
    <property type="match status" value="1"/>
</dbReference>
<evidence type="ECO:0000259" key="5">
    <source>
        <dbReference type="Pfam" id="PF00891"/>
    </source>
</evidence>
<dbReference type="InterPro" id="IPR029063">
    <property type="entry name" value="SAM-dependent_MTases_sf"/>
</dbReference>
<dbReference type="Gene3D" id="1.10.10.10">
    <property type="entry name" value="Winged helix-like DNA-binding domain superfamily/Winged helix DNA-binding domain"/>
    <property type="match status" value="1"/>
</dbReference>
<dbReference type="EMBL" id="ADBJ01000022">
    <property type="protein sequence ID" value="EFA81924.1"/>
    <property type="molecule type" value="Genomic_DNA"/>
</dbReference>
<evidence type="ECO:0000256" key="2">
    <source>
        <dbReference type="ARBA" id="ARBA00022679"/>
    </source>
</evidence>
<feature type="domain" description="O-methyltransferase C-terminal" evidence="5">
    <location>
        <begin position="120"/>
        <end position="327"/>
    </location>
</feature>
<evidence type="ECO:0000256" key="3">
    <source>
        <dbReference type="ARBA" id="ARBA00022691"/>
    </source>
</evidence>
<dbReference type="RefSeq" id="XP_020434041.1">
    <property type="nucleotide sequence ID" value="XM_020576052.1"/>
</dbReference>
<sequence>MEPENKYKAVYENIVKFQDFAYIPFYITTCVNSIARLRVTEKIGATLESKKSSDDIAAELHINPDYLYRTMHFLALNGFFVELPGNVFQHTQLSLTLTDPSVRDETLMMNSNIFNRSFETLSESIVSGVSMAPKAWGATDLWDAFGKDPKEETEFTLGMTAITTRTSPVLAELGNYSNYETICDLGGSQGILLAEILRQYPSVKSAINFDQAYVFENSKGQDRAITKNPRYSEHPGNFFESVPTADLYILKSILHDWTDEKSRLILNTIAKSCKPTSKVHIMEYVMDDGPKGNEAYVSMLDILLLQVCDGKERTKKQFEGIVGGTPFTIETILKPTLLHSQNIIVLKLK</sequence>
<dbReference type="InterPro" id="IPR036390">
    <property type="entry name" value="WH_DNA-bd_sf"/>
</dbReference>
<proteinExistence type="predicted"/>
<dbReference type="AlphaFoldDB" id="D3B9L2"/>
<dbReference type="PIRSF" id="PIRSF005739">
    <property type="entry name" value="O-mtase"/>
    <property type="match status" value="1"/>
</dbReference>
<evidence type="ECO:0000313" key="7">
    <source>
        <dbReference type="Proteomes" id="UP000001396"/>
    </source>
</evidence>
<protein>
    <recommendedName>
        <fullName evidence="5">O-methyltransferase C-terminal domain-containing protein</fullName>
    </recommendedName>
</protein>
<evidence type="ECO:0000256" key="4">
    <source>
        <dbReference type="PIRSR" id="PIRSR005739-1"/>
    </source>
</evidence>
<reference evidence="6 7" key="1">
    <citation type="journal article" date="2011" name="Genome Res.">
        <title>Phylogeny-wide analysis of social amoeba genomes highlights ancient origins for complex intercellular communication.</title>
        <authorList>
            <person name="Heidel A.J."/>
            <person name="Lawal H.M."/>
            <person name="Felder M."/>
            <person name="Schilde C."/>
            <person name="Helps N.R."/>
            <person name="Tunggal B."/>
            <person name="Rivero F."/>
            <person name="John U."/>
            <person name="Schleicher M."/>
            <person name="Eichinger L."/>
            <person name="Platzer M."/>
            <person name="Noegel A.A."/>
            <person name="Schaap P."/>
            <person name="Gloeckner G."/>
        </authorList>
    </citation>
    <scope>NUCLEOTIDE SEQUENCE [LARGE SCALE GENOMIC DNA]</scope>
    <source>
        <strain evidence="7">ATCC 26659 / Pp 5 / PN500</strain>
    </source>
</reference>
<dbReference type="STRING" id="670386.D3B9L2"/>
<accession>D3B9L2</accession>
<dbReference type="GeneID" id="31360642"/>
<keyword evidence="1" id="KW-0489">Methyltransferase</keyword>
<feature type="active site" description="Proton acceptor" evidence="4">
    <location>
        <position position="255"/>
    </location>
</feature>
<gene>
    <name evidence="6" type="ORF">PPL_05156</name>
</gene>
<evidence type="ECO:0000313" key="6">
    <source>
        <dbReference type="EMBL" id="EFA81924.1"/>
    </source>
</evidence>
<keyword evidence="2" id="KW-0808">Transferase</keyword>
<dbReference type="InterPro" id="IPR001077">
    <property type="entry name" value="COMT_C"/>
</dbReference>
<dbReference type="GO" id="GO:0032259">
    <property type="term" value="P:methylation"/>
    <property type="evidence" value="ECO:0007669"/>
    <property type="project" value="UniProtKB-KW"/>
</dbReference>